<keyword evidence="1" id="KW-1133">Transmembrane helix</keyword>
<feature type="transmembrane region" description="Helical" evidence="1">
    <location>
        <begin position="217"/>
        <end position="237"/>
    </location>
</feature>
<reference evidence="2" key="1">
    <citation type="journal article" date="2020" name="Stud. Mycol.">
        <title>101 Dothideomycetes genomes: a test case for predicting lifestyles and emergence of pathogens.</title>
        <authorList>
            <person name="Haridas S."/>
            <person name="Albert R."/>
            <person name="Binder M."/>
            <person name="Bloem J."/>
            <person name="Labutti K."/>
            <person name="Salamov A."/>
            <person name="Andreopoulos B."/>
            <person name="Baker S."/>
            <person name="Barry K."/>
            <person name="Bills G."/>
            <person name="Bluhm B."/>
            <person name="Cannon C."/>
            <person name="Castanera R."/>
            <person name="Culley D."/>
            <person name="Daum C."/>
            <person name="Ezra D."/>
            <person name="Gonzalez J."/>
            <person name="Henrissat B."/>
            <person name="Kuo A."/>
            <person name="Liang C."/>
            <person name="Lipzen A."/>
            <person name="Lutzoni F."/>
            <person name="Magnuson J."/>
            <person name="Mondo S."/>
            <person name="Nolan M."/>
            <person name="Ohm R."/>
            <person name="Pangilinan J."/>
            <person name="Park H.-J."/>
            <person name="Ramirez L."/>
            <person name="Alfaro M."/>
            <person name="Sun H."/>
            <person name="Tritt A."/>
            <person name="Yoshinaga Y."/>
            <person name="Zwiers L.-H."/>
            <person name="Turgeon B."/>
            <person name="Goodwin S."/>
            <person name="Spatafora J."/>
            <person name="Crous P."/>
            <person name="Grigoriev I."/>
        </authorList>
    </citation>
    <scope>NUCLEOTIDE SEQUENCE</scope>
    <source>
        <strain evidence="2">CBS 161.51</strain>
    </source>
</reference>
<evidence type="ECO:0000256" key="1">
    <source>
        <dbReference type="SAM" id="Phobius"/>
    </source>
</evidence>
<keyword evidence="3" id="KW-1185">Reference proteome</keyword>
<feature type="transmembrane region" description="Helical" evidence="1">
    <location>
        <begin position="6"/>
        <end position="30"/>
    </location>
</feature>
<name>A0A6A5SV24_9PLEO</name>
<gene>
    <name evidence="2" type="ORF">EJ02DRAFT_121088</name>
</gene>
<accession>A0A6A5SV24</accession>
<evidence type="ECO:0000313" key="2">
    <source>
        <dbReference type="EMBL" id="KAF1943750.1"/>
    </source>
</evidence>
<dbReference type="AlphaFoldDB" id="A0A6A5SV24"/>
<sequence length="540" mass="61118">MATEFWAFLIFPCAMIRFAIFAPIGYYWAVANDHFHIVSKHVELQNGTYGTAVLAGETIAAKWGTIAFYWNFAVWIPLFALQPPLNLPFVIVDIFITIYLSKATHYQTGYSPHNKSICHNSNFYIMQRPPGANESFFEAAARSNSTTSTPTDMCVSFVKEWQYGIALSFFYALVSLLNILAFFASLNAAKNQGKTLRDMLKGVGLGAFKCLVDIPKAIMVILVAFFYSLPVVLFRCLPLKVKASLRSKRRSAVKAALGAEQATVIMMTELITDINRKRDAVGRYQGVDGKYFPLAQFLGTYDMLMAVTEQLHYVEIINLSRVSKSVREAVLPTHDISRRLNVFKHYTCEPSTKTQCWKCTNQICTDCQQISLIPQTIILHHMDNCQPYCKDCYKTHVACSPPNRRLSYPYCKCAPIPARPRNFLWRWTNRSAYYFNQNSLPTQGRPICRECNKMSRAELLALREKMTKADLRQGLQISGEKWVKCAMRGCGKDLGTGPRWWVCNTAVCRKECSSPMHGAWVWGQKNGEGKDGVVMGEEAV</sequence>
<feature type="transmembrane region" description="Helical" evidence="1">
    <location>
        <begin position="163"/>
        <end position="186"/>
    </location>
</feature>
<organism evidence="2 3">
    <name type="scientific">Clathrospora elynae</name>
    <dbReference type="NCBI Taxonomy" id="706981"/>
    <lineage>
        <taxon>Eukaryota</taxon>
        <taxon>Fungi</taxon>
        <taxon>Dikarya</taxon>
        <taxon>Ascomycota</taxon>
        <taxon>Pezizomycotina</taxon>
        <taxon>Dothideomycetes</taxon>
        <taxon>Pleosporomycetidae</taxon>
        <taxon>Pleosporales</taxon>
        <taxon>Diademaceae</taxon>
        <taxon>Clathrospora</taxon>
    </lineage>
</organism>
<evidence type="ECO:0000313" key="3">
    <source>
        <dbReference type="Proteomes" id="UP000800038"/>
    </source>
</evidence>
<dbReference type="OrthoDB" id="4191440at2759"/>
<keyword evidence="1" id="KW-0812">Transmembrane</keyword>
<keyword evidence="1" id="KW-0472">Membrane</keyword>
<proteinExistence type="predicted"/>
<dbReference type="EMBL" id="ML976022">
    <property type="protein sequence ID" value="KAF1943750.1"/>
    <property type="molecule type" value="Genomic_DNA"/>
</dbReference>
<dbReference type="Proteomes" id="UP000800038">
    <property type="component" value="Unassembled WGS sequence"/>
</dbReference>
<protein>
    <submittedName>
        <fullName evidence="2">Uncharacterized protein</fullName>
    </submittedName>
</protein>